<dbReference type="KEGG" id="rml:FF011L_55180"/>
<feature type="compositionally biased region" description="Basic and acidic residues" evidence="1">
    <location>
        <begin position="1"/>
        <end position="12"/>
    </location>
</feature>
<sequence>MADSDSKTEAKTPEAAPPAAQAQTQQPVQVQVNDDNAMATYANFCRVTGSPEELIVDFGLNPQPVGVPKDPIQVKQRIIVNFYTAKRLLAALQMSVARHEAVFGVLETDINKRVRPQAGGPGAPAAQKKS</sequence>
<dbReference type="AlphaFoldDB" id="A0A517MP89"/>
<evidence type="ECO:0000313" key="2">
    <source>
        <dbReference type="EMBL" id="QDS96706.1"/>
    </source>
</evidence>
<evidence type="ECO:0000256" key="1">
    <source>
        <dbReference type="SAM" id="MobiDB-lite"/>
    </source>
</evidence>
<name>A0A517MP89_9BACT</name>
<evidence type="ECO:0008006" key="4">
    <source>
        <dbReference type="Google" id="ProtNLM"/>
    </source>
</evidence>
<dbReference type="Pfam" id="PF11950">
    <property type="entry name" value="DUF3467"/>
    <property type="match status" value="1"/>
</dbReference>
<dbReference type="InterPro" id="IPR021857">
    <property type="entry name" value="DUF3467"/>
</dbReference>
<feature type="compositionally biased region" description="Low complexity" evidence="1">
    <location>
        <begin position="13"/>
        <end position="28"/>
    </location>
</feature>
<gene>
    <name evidence="2" type="ORF">FF011L_55180</name>
</gene>
<keyword evidence="3" id="KW-1185">Reference proteome</keyword>
<dbReference type="Proteomes" id="UP000320672">
    <property type="component" value="Chromosome"/>
</dbReference>
<reference evidence="2 3" key="1">
    <citation type="submission" date="2019-02" db="EMBL/GenBank/DDBJ databases">
        <title>Deep-cultivation of Planctomycetes and their phenomic and genomic characterization uncovers novel biology.</title>
        <authorList>
            <person name="Wiegand S."/>
            <person name="Jogler M."/>
            <person name="Boedeker C."/>
            <person name="Pinto D."/>
            <person name="Vollmers J."/>
            <person name="Rivas-Marin E."/>
            <person name="Kohn T."/>
            <person name="Peeters S.H."/>
            <person name="Heuer A."/>
            <person name="Rast P."/>
            <person name="Oberbeckmann S."/>
            <person name="Bunk B."/>
            <person name="Jeske O."/>
            <person name="Meyerdierks A."/>
            <person name="Storesund J.E."/>
            <person name="Kallscheuer N."/>
            <person name="Luecker S."/>
            <person name="Lage O.M."/>
            <person name="Pohl T."/>
            <person name="Merkel B.J."/>
            <person name="Hornburger P."/>
            <person name="Mueller R.-W."/>
            <person name="Bruemmer F."/>
            <person name="Labrenz M."/>
            <person name="Spormann A.M."/>
            <person name="Op den Camp H."/>
            <person name="Overmann J."/>
            <person name="Amann R."/>
            <person name="Jetten M.S.M."/>
            <person name="Mascher T."/>
            <person name="Medema M.H."/>
            <person name="Devos D.P."/>
            <person name="Kaster A.-K."/>
            <person name="Ovreas L."/>
            <person name="Rohde M."/>
            <person name="Galperin M.Y."/>
            <person name="Jogler C."/>
        </authorList>
    </citation>
    <scope>NUCLEOTIDE SEQUENCE [LARGE SCALE GENOMIC DNA]</scope>
    <source>
        <strain evidence="2 3">FF011L</strain>
    </source>
</reference>
<protein>
    <recommendedName>
        <fullName evidence="4">DUF3467 domain-containing protein</fullName>
    </recommendedName>
</protein>
<feature type="region of interest" description="Disordered" evidence="1">
    <location>
        <begin position="1"/>
        <end position="28"/>
    </location>
</feature>
<organism evidence="2 3">
    <name type="scientific">Roseimaritima multifibrata</name>
    <dbReference type="NCBI Taxonomy" id="1930274"/>
    <lineage>
        <taxon>Bacteria</taxon>
        <taxon>Pseudomonadati</taxon>
        <taxon>Planctomycetota</taxon>
        <taxon>Planctomycetia</taxon>
        <taxon>Pirellulales</taxon>
        <taxon>Pirellulaceae</taxon>
        <taxon>Roseimaritima</taxon>
    </lineage>
</organism>
<accession>A0A517MP89</accession>
<dbReference type="RefSeq" id="WP_145354796.1">
    <property type="nucleotide sequence ID" value="NZ_CP036262.1"/>
</dbReference>
<evidence type="ECO:0000313" key="3">
    <source>
        <dbReference type="Proteomes" id="UP000320672"/>
    </source>
</evidence>
<proteinExistence type="predicted"/>
<dbReference type="EMBL" id="CP036262">
    <property type="protein sequence ID" value="QDS96706.1"/>
    <property type="molecule type" value="Genomic_DNA"/>
</dbReference>
<dbReference type="OrthoDB" id="277953at2"/>